<dbReference type="Proteomes" id="UP000887576">
    <property type="component" value="Unplaced"/>
</dbReference>
<name>A0AC34Q7L7_9BILA</name>
<sequence length="114" mass="12818">MSLNDLKTVAIEMVNHLEETLTIAGEPCHERTQAIINKIEEIVSQNERLIHEQDEKISRLQKEIEMLEEKMKKLVVGPDGIFRSVVEKMESSGQVSNCTDKQIGPVEKLAAACT</sequence>
<protein>
    <submittedName>
        <fullName evidence="2">Uncharacterized protein</fullName>
    </submittedName>
</protein>
<proteinExistence type="predicted"/>
<evidence type="ECO:0000313" key="1">
    <source>
        <dbReference type="Proteomes" id="UP000887576"/>
    </source>
</evidence>
<reference evidence="2" key="1">
    <citation type="submission" date="2022-11" db="UniProtKB">
        <authorList>
            <consortium name="WormBaseParasite"/>
        </authorList>
    </citation>
    <scope>IDENTIFICATION</scope>
</reference>
<accession>A0AC34Q7L7</accession>
<evidence type="ECO:0000313" key="2">
    <source>
        <dbReference type="WBParaSite" id="JU765_v2.g13710.t1"/>
    </source>
</evidence>
<dbReference type="WBParaSite" id="JU765_v2.g13710.t1">
    <property type="protein sequence ID" value="JU765_v2.g13710.t1"/>
    <property type="gene ID" value="JU765_v2.g13710"/>
</dbReference>
<organism evidence="1 2">
    <name type="scientific">Panagrolaimus sp. JU765</name>
    <dbReference type="NCBI Taxonomy" id="591449"/>
    <lineage>
        <taxon>Eukaryota</taxon>
        <taxon>Metazoa</taxon>
        <taxon>Ecdysozoa</taxon>
        <taxon>Nematoda</taxon>
        <taxon>Chromadorea</taxon>
        <taxon>Rhabditida</taxon>
        <taxon>Tylenchina</taxon>
        <taxon>Panagrolaimomorpha</taxon>
        <taxon>Panagrolaimoidea</taxon>
        <taxon>Panagrolaimidae</taxon>
        <taxon>Panagrolaimus</taxon>
    </lineage>
</organism>